<evidence type="ECO:0000256" key="2">
    <source>
        <dbReference type="ARBA" id="ARBA00023002"/>
    </source>
</evidence>
<dbReference type="Gene3D" id="3.40.50.720">
    <property type="entry name" value="NAD(P)-binding Rossmann-like Domain"/>
    <property type="match status" value="1"/>
</dbReference>
<dbReference type="PANTHER" id="PTHR43639">
    <property type="entry name" value="OXIDOREDUCTASE, SHORT-CHAIN DEHYDROGENASE/REDUCTASE FAMILY (AFU_ORTHOLOGUE AFUA_5G02870)"/>
    <property type="match status" value="1"/>
</dbReference>
<dbReference type="Proteomes" id="UP001519295">
    <property type="component" value="Unassembled WGS sequence"/>
</dbReference>
<proteinExistence type="inferred from homology"/>
<dbReference type="PRINTS" id="PR00081">
    <property type="entry name" value="GDHRDH"/>
</dbReference>
<sequence>MTETQRWVLVGGGSGGIGSAIARTLGEEGWNVALTYRSRADAAKTAADQVVAAGRDAVVVQLDLADAEATAEVVRSVAPEPLGGVVYAAGPHIPMRYISAITPQRYREQILGDTLPAYNLLHAAIEPLRRTGGSMVALVTPAIERYSKKDVLSSSPKAAVAALVRGIAAEEGRYGVRANCVGVGLIEGDGMWGELVARGDYTDELLTTARRNLALRRFGAVQDVAEAVRFLMSHRADWITGQTLDVDGGYAL</sequence>
<dbReference type="EMBL" id="JAGINU010000001">
    <property type="protein sequence ID" value="MBP2367634.1"/>
    <property type="molecule type" value="Genomic_DNA"/>
</dbReference>
<protein>
    <submittedName>
        <fullName evidence="3">NAD(P)-dependent dehydrogenase (Short-subunit alcohol dehydrogenase family)</fullName>
    </submittedName>
</protein>
<comment type="similarity">
    <text evidence="1">Belongs to the short-chain dehydrogenases/reductases (SDR) family.</text>
</comment>
<keyword evidence="2" id="KW-0560">Oxidoreductase</keyword>
<dbReference type="RefSeq" id="WP_210027765.1">
    <property type="nucleotide sequence ID" value="NZ_JAGINU010000001.1"/>
</dbReference>
<accession>A0ABS4VUN5</accession>
<comment type="caution">
    <text evidence="3">The sequence shown here is derived from an EMBL/GenBank/DDBJ whole genome shotgun (WGS) entry which is preliminary data.</text>
</comment>
<evidence type="ECO:0000313" key="3">
    <source>
        <dbReference type="EMBL" id="MBP2367634.1"/>
    </source>
</evidence>
<name>A0ABS4VUN5_9PSEU</name>
<dbReference type="SUPFAM" id="SSF51735">
    <property type="entry name" value="NAD(P)-binding Rossmann-fold domains"/>
    <property type="match status" value="1"/>
</dbReference>
<dbReference type="InterPro" id="IPR036291">
    <property type="entry name" value="NAD(P)-bd_dom_sf"/>
</dbReference>
<dbReference type="InterPro" id="IPR002347">
    <property type="entry name" value="SDR_fam"/>
</dbReference>
<dbReference type="Pfam" id="PF13561">
    <property type="entry name" value="adh_short_C2"/>
    <property type="match status" value="1"/>
</dbReference>
<reference evidence="3 4" key="1">
    <citation type="submission" date="2021-03" db="EMBL/GenBank/DDBJ databases">
        <title>Sequencing the genomes of 1000 actinobacteria strains.</title>
        <authorList>
            <person name="Klenk H.-P."/>
        </authorList>
    </citation>
    <scope>NUCLEOTIDE SEQUENCE [LARGE SCALE GENOMIC DNA]</scope>
    <source>
        <strain evidence="3 4">DSM 45256</strain>
    </source>
</reference>
<evidence type="ECO:0000313" key="4">
    <source>
        <dbReference type="Proteomes" id="UP001519295"/>
    </source>
</evidence>
<keyword evidence="4" id="KW-1185">Reference proteome</keyword>
<dbReference type="PANTHER" id="PTHR43639:SF1">
    <property type="entry name" value="SHORT-CHAIN DEHYDROGENASE_REDUCTASE FAMILY PROTEIN"/>
    <property type="match status" value="1"/>
</dbReference>
<gene>
    <name evidence="3" type="ORF">JOF36_003330</name>
</gene>
<evidence type="ECO:0000256" key="1">
    <source>
        <dbReference type="ARBA" id="ARBA00006484"/>
    </source>
</evidence>
<organism evidence="3 4">
    <name type="scientific">Pseudonocardia parietis</name>
    <dbReference type="NCBI Taxonomy" id="570936"/>
    <lineage>
        <taxon>Bacteria</taxon>
        <taxon>Bacillati</taxon>
        <taxon>Actinomycetota</taxon>
        <taxon>Actinomycetes</taxon>
        <taxon>Pseudonocardiales</taxon>
        <taxon>Pseudonocardiaceae</taxon>
        <taxon>Pseudonocardia</taxon>
    </lineage>
</organism>